<proteinExistence type="predicted"/>
<sequence>MDSMIIVGNPDNKRTRGVQEARRAAGLPPALVMPYMELLEGKSIGEQLARADSFEEAGAPLIRIDAPGEHFEVERGLIALGAPDAEDQDDRLLPLRELVVPHPLSVQAASRLREHTGQLYHPSQWFRGYARLLASIERDARTRWPEARFVNEPAAIAGMFDKRHAHTRLTEAGVAVPRRLAEPAELPDYEALREMMRARRMPRVFVKLAAGSGACGIIAYQVNPATGAEIAITTIGVENYIAKPPVYYNALKPRRCTDSAIIRQMINWLLRHGSHVEQWIAKAAVNGRPFDIRQLVVGGEACHSLARISRTPFTNLHLRSERQSLDEMGLRPVTVQSVREIAERATAAFTGASVAGVDVLLSAGSLRPYVLDVNPFGDLLYRVSHEGLGTYEWQIKQLARQEEMNA</sequence>
<reference evidence="2" key="1">
    <citation type="journal article" date="2019" name="Int. J. Syst. Evol. Microbiol.">
        <title>The Global Catalogue of Microorganisms (GCM) 10K type strain sequencing project: providing services to taxonomists for standard genome sequencing and annotation.</title>
        <authorList>
            <consortium name="The Broad Institute Genomics Platform"/>
            <consortium name="The Broad Institute Genome Sequencing Center for Infectious Disease"/>
            <person name="Wu L."/>
            <person name="Ma J."/>
        </authorList>
    </citation>
    <scope>NUCLEOTIDE SEQUENCE [LARGE SCALE GENOMIC DNA]</scope>
    <source>
        <strain evidence="2">IBRC-M 10987</strain>
    </source>
</reference>
<name>A0ABV8K695_9BACL</name>
<dbReference type="Proteomes" id="UP001595715">
    <property type="component" value="Unassembled WGS sequence"/>
</dbReference>
<dbReference type="PANTHER" id="PTHR21621">
    <property type="entry name" value="RIBOSOMAL PROTEIN S6 MODIFICATION PROTEIN"/>
    <property type="match status" value="1"/>
</dbReference>
<protein>
    <submittedName>
        <fullName evidence="1">STM4014 family protein</fullName>
    </submittedName>
</protein>
<evidence type="ECO:0000313" key="2">
    <source>
        <dbReference type="Proteomes" id="UP001595715"/>
    </source>
</evidence>
<dbReference type="SUPFAM" id="SSF56059">
    <property type="entry name" value="Glutathione synthetase ATP-binding domain-like"/>
    <property type="match status" value="1"/>
</dbReference>
<dbReference type="InterPro" id="IPR047778">
    <property type="entry name" value="STM4014-like"/>
</dbReference>
<dbReference type="EMBL" id="JBHSAM010000028">
    <property type="protein sequence ID" value="MFC4101560.1"/>
    <property type="molecule type" value="Genomic_DNA"/>
</dbReference>
<dbReference type="PANTHER" id="PTHR21621:SF0">
    <property type="entry name" value="BETA-CITRYLGLUTAMATE SYNTHASE B-RELATED"/>
    <property type="match status" value="1"/>
</dbReference>
<comment type="caution">
    <text evidence="1">The sequence shown here is derived from an EMBL/GenBank/DDBJ whole genome shotgun (WGS) entry which is preliminary data.</text>
</comment>
<evidence type="ECO:0000313" key="1">
    <source>
        <dbReference type="EMBL" id="MFC4101560.1"/>
    </source>
</evidence>
<organism evidence="1 2">
    <name type="scientific">Paenibacillus xanthanilyticus</name>
    <dbReference type="NCBI Taxonomy" id="1783531"/>
    <lineage>
        <taxon>Bacteria</taxon>
        <taxon>Bacillati</taxon>
        <taxon>Bacillota</taxon>
        <taxon>Bacilli</taxon>
        <taxon>Bacillales</taxon>
        <taxon>Paenibacillaceae</taxon>
        <taxon>Paenibacillus</taxon>
    </lineage>
</organism>
<dbReference type="Gene3D" id="3.30.470.20">
    <property type="entry name" value="ATP-grasp fold, B domain"/>
    <property type="match status" value="1"/>
</dbReference>
<accession>A0ABV8K695</accession>
<dbReference type="NCBIfam" id="NF038074">
    <property type="entry name" value="fam_STM4014"/>
    <property type="match status" value="1"/>
</dbReference>
<gene>
    <name evidence="1" type="ORF">ACFOZ8_18095</name>
</gene>
<dbReference type="RefSeq" id="WP_377720172.1">
    <property type="nucleotide sequence ID" value="NZ_JBHSAM010000028.1"/>
</dbReference>
<keyword evidence="2" id="KW-1185">Reference proteome</keyword>